<dbReference type="EMBL" id="JACIEK010000001">
    <property type="protein sequence ID" value="MBB3996857.1"/>
    <property type="molecule type" value="Genomic_DNA"/>
</dbReference>
<evidence type="ECO:0000313" key="2">
    <source>
        <dbReference type="EMBL" id="MBB3996857.1"/>
    </source>
</evidence>
<dbReference type="RefSeq" id="WP_183197839.1">
    <property type="nucleotide sequence ID" value="NZ_JACIEK010000001.1"/>
</dbReference>
<evidence type="ECO:0008006" key="4">
    <source>
        <dbReference type="Google" id="ProtNLM"/>
    </source>
</evidence>
<keyword evidence="1" id="KW-0812">Transmembrane</keyword>
<feature type="transmembrane region" description="Helical" evidence="1">
    <location>
        <begin position="37"/>
        <end position="63"/>
    </location>
</feature>
<comment type="caution">
    <text evidence="2">The sequence shown here is derived from an EMBL/GenBank/DDBJ whole genome shotgun (WGS) entry which is preliminary data.</text>
</comment>
<name>A0A7W6H367_9HYPH</name>
<feature type="transmembrane region" description="Helical" evidence="1">
    <location>
        <begin position="69"/>
        <end position="89"/>
    </location>
</feature>
<keyword evidence="1" id="KW-1133">Transmembrane helix</keyword>
<accession>A0A7W6H367</accession>
<reference evidence="2 3" key="1">
    <citation type="submission" date="2020-08" db="EMBL/GenBank/DDBJ databases">
        <title>Genomic Encyclopedia of Type Strains, Phase IV (KMG-IV): sequencing the most valuable type-strain genomes for metagenomic binning, comparative biology and taxonomic classification.</title>
        <authorList>
            <person name="Goeker M."/>
        </authorList>
    </citation>
    <scope>NUCLEOTIDE SEQUENCE [LARGE SCALE GENOMIC DNA]</scope>
    <source>
        <strain evidence="2 3">DSM 102238</strain>
    </source>
</reference>
<evidence type="ECO:0000256" key="1">
    <source>
        <dbReference type="SAM" id="Phobius"/>
    </source>
</evidence>
<evidence type="ECO:0000313" key="3">
    <source>
        <dbReference type="Proteomes" id="UP000542776"/>
    </source>
</evidence>
<dbReference type="Proteomes" id="UP000542776">
    <property type="component" value="Unassembled WGS sequence"/>
</dbReference>
<keyword evidence="1" id="KW-0472">Membrane</keyword>
<organism evidence="2 3">
    <name type="scientific">Aureimonas pseudogalii</name>
    <dbReference type="NCBI Taxonomy" id="1744844"/>
    <lineage>
        <taxon>Bacteria</taxon>
        <taxon>Pseudomonadati</taxon>
        <taxon>Pseudomonadota</taxon>
        <taxon>Alphaproteobacteria</taxon>
        <taxon>Hyphomicrobiales</taxon>
        <taxon>Aurantimonadaceae</taxon>
        <taxon>Aureimonas</taxon>
    </lineage>
</organism>
<gene>
    <name evidence="2" type="ORF">GGR04_000678</name>
</gene>
<proteinExistence type="predicted"/>
<dbReference type="AlphaFoldDB" id="A0A7W6H367"/>
<sequence length="109" mass="11528">MDWMFGADARLLLAGALGGAVNWLTRKTSWRDGVGQIVVGAICALYLSPLAIPALTPALGAIIGTPAELARLSAFVIGVGGVSVSGFVLDVWHWRRRRLSTVDEDKPNG</sequence>
<keyword evidence="3" id="KW-1185">Reference proteome</keyword>
<protein>
    <recommendedName>
        <fullName evidence="4">Holin</fullName>
    </recommendedName>
</protein>